<dbReference type="PROSITE" id="PS00455">
    <property type="entry name" value="AMP_BINDING"/>
    <property type="match status" value="1"/>
</dbReference>
<protein>
    <submittedName>
        <fullName evidence="7">AMP-dependent synthetase and ligase</fullName>
    </submittedName>
</protein>
<evidence type="ECO:0000313" key="8">
    <source>
        <dbReference type="Proteomes" id="UP000019141"/>
    </source>
</evidence>
<dbReference type="GO" id="GO:0016874">
    <property type="term" value="F:ligase activity"/>
    <property type="evidence" value="ECO:0007669"/>
    <property type="project" value="UniProtKB-KW"/>
</dbReference>
<dbReference type="Gene3D" id="3.40.50.12780">
    <property type="entry name" value="N-terminal domain of ligase-like"/>
    <property type="match status" value="1"/>
</dbReference>
<dbReference type="Gene3D" id="3.30.300.30">
    <property type="match status" value="1"/>
</dbReference>
<dbReference type="AlphaFoldDB" id="W4LFI1"/>
<dbReference type="Proteomes" id="UP000019141">
    <property type="component" value="Unassembled WGS sequence"/>
</dbReference>
<evidence type="ECO:0000259" key="5">
    <source>
        <dbReference type="Pfam" id="PF00501"/>
    </source>
</evidence>
<dbReference type="EMBL" id="AZHW01000739">
    <property type="protein sequence ID" value="ETW96823.1"/>
    <property type="molecule type" value="Genomic_DNA"/>
</dbReference>
<dbReference type="PANTHER" id="PTHR22754">
    <property type="entry name" value="DISCO-INTERACTING PROTEIN 2 DIP2 -RELATED"/>
    <property type="match status" value="1"/>
</dbReference>
<dbReference type="Pfam" id="PF23024">
    <property type="entry name" value="AMP-dom_DIP2-like"/>
    <property type="match status" value="1"/>
</dbReference>
<reference evidence="7 8" key="1">
    <citation type="journal article" date="2014" name="Nature">
        <title>An environmental bacterial taxon with a large and distinct metabolic repertoire.</title>
        <authorList>
            <person name="Wilson M.C."/>
            <person name="Mori T."/>
            <person name="Ruckert C."/>
            <person name="Uria A.R."/>
            <person name="Helf M.J."/>
            <person name="Takada K."/>
            <person name="Gernert C."/>
            <person name="Steffens U.A."/>
            <person name="Heycke N."/>
            <person name="Schmitt S."/>
            <person name="Rinke C."/>
            <person name="Helfrich E.J."/>
            <person name="Brachmann A.O."/>
            <person name="Gurgui C."/>
            <person name="Wakimoto T."/>
            <person name="Kracht M."/>
            <person name="Crusemann M."/>
            <person name="Hentschel U."/>
            <person name="Abe I."/>
            <person name="Matsunaga S."/>
            <person name="Kalinowski J."/>
            <person name="Takeyama H."/>
            <person name="Piel J."/>
        </authorList>
    </citation>
    <scope>NUCLEOTIDE SEQUENCE [LARGE SCALE GENOMIC DNA]</scope>
    <source>
        <strain evidence="8">TSY1</strain>
    </source>
</reference>
<evidence type="ECO:0000256" key="3">
    <source>
        <dbReference type="ARBA" id="ARBA00022832"/>
    </source>
</evidence>
<dbReference type="InterPro" id="IPR025110">
    <property type="entry name" value="AMP-bd_C"/>
</dbReference>
<evidence type="ECO:0000256" key="1">
    <source>
        <dbReference type="ARBA" id="ARBA00006432"/>
    </source>
</evidence>
<dbReference type="SUPFAM" id="SSF56801">
    <property type="entry name" value="Acetyl-CoA synthetase-like"/>
    <property type="match status" value="1"/>
</dbReference>
<dbReference type="PATRIC" id="fig|1429438.4.peg.4799"/>
<dbReference type="GO" id="GO:0071766">
    <property type="term" value="P:Actinobacterium-type cell wall biogenesis"/>
    <property type="evidence" value="ECO:0007669"/>
    <property type="project" value="UniProtKB-ARBA"/>
</dbReference>
<comment type="similarity">
    <text evidence="1">Belongs to the ATP-dependent AMP-binding enzyme family.</text>
</comment>
<gene>
    <name evidence="7" type="ORF">ETSY1_25085</name>
</gene>
<dbReference type="InterPro" id="IPR045851">
    <property type="entry name" value="AMP-bd_C_sf"/>
</dbReference>
<sequence>MLHKGAEPVAPASTLVDRLRWRAEHQSSRRALSFLLDGEHDIRHLTYAELDHTARVIAAHLQRLVQPGERVLLAYPPGLAYVTAFLGCLYAGAVAVPTYPPRPNRSWTRFEAIARDAKPRFMLTSSDLETVWKQGDAGAAQPLHRVVTEALTDCAADWLPPDVNQASLAFLQYTSGSTGTPKGVMISHGNLWHNLGVIQSRFEHSAQSVGVIWLPPYHDMGLIGGILQPLYAGFPVVLMSPLACIQRPLRWLQAITRYRATTSGGPNFAYDWCVERISEAKRAGLDLSSWDVAFNGAEPISAATLDRFANAFAPFGFRRQAFYPCYGLAESTLYVAGGGKAASPVIEPAPPARPRVGCGQPAPGHQLVIAHPETRTPCPEGEVGEIWVRGPSVAQGYWNQPAETETTFQAYLAESGEGPFLRTGDLGLVQRGELFVTGRMKELMIIDGRNLYPHDLEHTVAQYHSGFVAGGGVAFSIDGPGGERLVIVQEVKREYLQKTALPPLVSAVRQAIATEYEASVYGVALVKPGCIPKTSSGKPQRLQCRQAYLQQTLDPVLTWQAETRDVPAN</sequence>
<dbReference type="GO" id="GO:0005886">
    <property type="term" value="C:plasma membrane"/>
    <property type="evidence" value="ECO:0007669"/>
    <property type="project" value="TreeGrafter"/>
</dbReference>
<feature type="domain" description="AMP-dependent synthetase/ligase" evidence="5">
    <location>
        <begin position="20"/>
        <end position="398"/>
    </location>
</feature>
<dbReference type="PANTHER" id="PTHR22754:SF32">
    <property type="entry name" value="DISCO-INTERACTING PROTEIN 2"/>
    <property type="match status" value="1"/>
</dbReference>
<comment type="caution">
    <text evidence="7">The sequence shown here is derived from an EMBL/GenBank/DDBJ whole genome shotgun (WGS) entry which is preliminary data.</text>
</comment>
<keyword evidence="2 7" id="KW-0436">Ligase</keyword>
<dbReference type="HOGENOM" id="CLU_000022_23_7_7"/>
<dbReference type="InterPro" id="IPR000873">
    <property type="entry name" value="AMP-dep_synth/lig_dom"/>
</dbReference>
<feature type="domain" description="AMP-binding enzyme C-terminal" evidence="6">
    <location>
        <begin position="442"/>
        <end position="553"/>
    </location>
</feature>
<evidence type="ECO:0000313" key="7">
    <source>
        <dbReference type="EMBL" id="ETW96823.1"/>
    </source>
</evidence>
<dbReference type="FunFam" id="3.40.50.12780:FF:000013">
    <property type="entry name" value="Long-chain-fatty-acid--AMP ligase FadD32"/>
    <property type="match status" value="1"/>
</dbReference>
<evidence type="ECO:0000259" key="6">
    <source>
        <dbReference type="Pfam" id="PF23024"/>
    </source>
</evidence>
<dbReference type="CDD" id="cd05931">
    <property type="entry name" value="FAAL"/>
    <property type="match status" value="1"/>
</dbReference>
<evidence type="ECO:0000256" key="4">
    <source>
        <dbReference type="ARBA" id="ARBA00023098"/>
    </source>
</evidence>
<proteinExistence type="inferred from homology"/>
<keyword evidence="8" id="KW-1185">Reference proteome</keyword>
<organism evidence="7 8">
    <name type="scientific">Entotheonella factor</name>
    <dbReference type="NCBI Taxonomy" id="1429438"/>
    <lineage>
        <taxon>Bacteria</taxon>
        <taxon>Pseudomonadati</taxon>
        <taxon>Nitrospinota/Tectimicrobiota group</taxon>
        <taxon>Candidatus Tectimicrobiota</taxon>
        <taxon>Candidatus Entotheonellia</taxon>
        <taxon>Candidatus Entotheonellales</taxon>
        <taxon>Candidatus Entotheonellaceae</taxon>
        <taxon>Candidatus Entotheonella</taxon>
    </lineage>
</organism>
<dbReference type="InterPro" id="IPR020845">
    <property type="entry name" value="AMP-binding_CS"/>
</dbReference>
<dbReference type="GO" id="GO:0070566">
    <property type="term" value="F:adenylyltransferase activity"/>
    <property type="evidence" value="ECO:0007669"/>
    <property type="project" value="TreeGrafter"/>
</dbReference>
<keyword evidence="4" id="KW-0443">Lipid metabolism</keyword>
<name>W4LFI1_ENTF1</name>
<keyword evidence="3" id="KW-0276">Fatty acid metabolism</keyword>
<dbReference type="InterPro" id="IPR040097">
    <property type="entry name" value="FAAL/FAAC"/>
</dbReference>
<dbReference type="GO" id="GO:0006633">
    <property type="term" value="P:fatty acid biosynthetic process"/>
    <property type="evidence" value="ECO:0007669"/>
    <property type="project" value="TreeGrafter"/>
</dbReference>
<evidence type="ECO:0000256" key="2">
    <source>
        <dbReference type="ARBA" id="ARBA00022598"/>
    </source>
</evidence>
<accession>W4LFI1</accession>
<dbReference type="InterPro" id="IPR042099">
    <property type="entry name" value="ANL_N_sf"/>
</dbReference>
<dbReference type="Pfam" id="PF00501">
    <property type="entry name" value="AMP-binding"/>
    <property type="match status" value="1"/>
</dbReference>